<dbReference type="InterPro" id="IPR020595">
    <property type="entry name" value="MnmG-rel_CS"/>
</dbReference>
<dbReference type="PANTHER" id="PTHR11806:SF0">
    <property type="entry name" value="PROTEIN MTO1 HOMOLOG, MITOCHONDRIAL"/>
    <property type="match status" value="1"/>
</dbReference>
<dbReference type="PANTHER" id="PTHR11806">
    <property type="entry name" value="GLUCOSE INHIBITED DIVISION PROTEIN A"/>
    <property type="match status" value="1"/>
</dbReference>
<accession>A0A6N8HZZ1</accession>
<dbReference type="SMART" id="SM01228">
    <property type="entry name" value="GIDA_assoc_3"/>
    <property type="match status" value="1"/>
</dbReference>
<feature type="domain" description="tRNA uridine 5-carboxymethylaminomethyl modification enzyme C-terminal subdomain" evidence="13">
    <location>
        <begin position="545"/>
        <end position="616"/>
    </location>
</feature>
<dbReference type="Pfam" id="PF01134">
    <property type="entry name" value="GIDA"/>
    <property type="match status" value="1"/>
</dbReference>
<dbReference type="Gene3D" id="3.50.50.60">
    <property type="entry name" value="FAD/NAD(P)-binding domain"/>
    <property type="match status" value="2"/>
</dbReference>
<dbReference type="GO" id="GO:0030488">
    <property type="term" value="P:tRNA methylation"/>
    <property type="evidence" value="ECO:0007669"/>
    <property type="project" value="TreeGrafter"/>
</dbReference>
<protein>
    <recommendedName>
        <fullName evidence="4 12">tRNA uridine 5-carboxymethylaminomethyl modification enzyme MnmG</fullName>
    </recommendedName>
    <alternativeName>
        <fullName evidence="11 12">Glucose-inhibited division protein A</fullName>
    </alternativeName>
</protein>
<evidence type="ECO:0000256" key="8">
    <source>
        <dbReference type="ARBA" id="ARBA00022827"/>
    </source>
</evidence>
<evidence type="ECO:0000256" key="1">
    <source>
        <dbReference type="ARBA" id="ARBA00001974"/>
    </source>
</evidence>
<dbReference type="InterPro" id="IPR040131">
    <property type="entry name" value="MnmG_N"/>
</dbReference>
<gene>
    <name evidence="12 14" type="primary">mnmG</name>
    <name evidence="12" type="synonym">gidA</name>
    <name evidence="14" type="ORF">CAFE_15840</name>
</gene>
<keyword evidence="15" id="KW-1185">Reference proteome</keyword>
<evidence type="ECO:0000256" key="2">
    <source>
        <dbReference type="ARBA" id="ARBA00003717"/>
    </source>
</evidence>
<comment type="subunit">
    <text evidence="10 12">Homodimer. Heterotetramer of two MnmE and two MnmG subunits.</text>
</comment>
<evidence type="ECO:0000256" key="10">
    <source>
        <dbReference type="ARBA" id="ARBA00025948"/>
    </source>
</evidence>
<dbReference type="InterPro" id="IPR036188">
    <property type="entry name" value="FAD/NAD-bd_sf"/>
</dbReference>
<dbReference type="HAMAP" id="MF_00129">
    <property type="entry name" value="MnmG_GidA"/>
    <property type="match status" value="1"/>
</dbReference>
<keyword evidence="6 12" id="KW-0285">Flavoprotein</keyword>
<comment type="similarity">
    <text evidence="3 12">Belongs to the MnmG family.</text>
</comment>
<dbReference type="InterPro" id="IPR047001">
    <property type="entry name" value="MnmG_C_subdom"/>
</dbReference>
<evidence type="ECO:0000256" key="6">
    <source>
        <dbReference type="ARBA" id="ARBA00022630"/>
    </source>
</evidence>
<comment type="function">
    <text evidence="2 12">NAD-binding protein involved in the addition of a carboxymethylaminomethyl (cmnm) group at the wobble position (U34) of certain tRNAs, forming tRNA-cmnm(5)s(2)U34.</text>
</comment>
<dbReference type="FunFam" id="1.10.150.570:FF:000001">
    <property type="entry name" value="tRNA uridine 5-carboxymethylaminomethyl modification enzyme MnmG"/>
    <property type="match status" value="1"/>
</dbReference>
<dbReference type="OrthoDB" id="9815560at2"/>
<dbReference type="Pfam" id="PF21680">
    <property type="entry name" value="GIDA_C_1st"/>
    <property type="match status" value="1"/>
</dbReference>
<dbReference type="Pfam" id="PF13932">
    <property type="entry name" value="SAM_GIDA_C"/>
    <property type="match status" value="1"/>
</dbReference>
<evidence type="ECO:0000256" key="5">
    <source>
        <dbReference type="ARBA" id="ARBA00022490"/>
    </source>
</evidence>
<dbReference type="NCBIfam" id="TIGR00136">
    <property type="entry name" value="mnmG_gidA"/>
    <property type="match status" value="1"/>
</dbReference>
<dbReference type="PROSITE" id="PS01281">
    <property type="entry name" value="GIDA_2"/>
    <property type="match status" value="1"/>
</dbReference>
<evidence type="ECO:0000256" key="12">
    <source>
        <dbReference type="HAMAP-Rule" id="MF_00129"/>
    </source>
</evidence>
<evidence type="ECO:0000256" key="9">
    <source>
        <dbReference type="ARBA" id="ARBA00023027"/>
    </source>
</evidence>
<evidence type="ECO:0000256" key="7">
    <source>
        <dbReference type="ARBA" id="ARBA00022694"/>
    </source>
</evidence>
<dbReference type="FunFam" id="1.10.10.1800:FF:000001">
    <property type="entry name" value="tRNA uridine 5-carboxymethylaminomethyl modification enzyme MnmG"/>
    <property type="match status" value="1"/>
</dbReference>
<evidence type="ECO:0000313" key="15">
    <source>
        <dbReference type="Proteomes" id="UP000469440"/>
    </source>
</evidence>
<dbReference type="InterPro" id="IPR002218">
    <property type="entry name" value="MnmG-rel"/>
</dbReference>
<dbReference type="SUPFAM" id="SSF51905">
    <property type="entry name" value="FAD/NAD(P)-binding domain"/>
    <property type="match status" value="1"/>
</dbReference>
<evidence type="ECO:0000256" key="11">
    <source>
        <dbReference type="ARBA" id="ARBA00031800"/>
    </source>
</evidence>
<dbReference type="RefSeq" id="WP_066645444.1">
    <property type="nucleotide sequence ID" value="NZ_VWXL01000052.1"/>
</dbReference>
<keyword evidence="5 12" id="KW-0963">Cytoplasm</keyword>
<comment type="cofactor">
    <cofactor evidence="1 12">
        <name>FAD</name>
        <dbReference type="ChEBI" id="CHEBI:57692"/>
    </cofactor>
</comment>
<dbReference type="EMBL" id="VWXL01000052">
    <property type="protein sequence ID" value="MVB10883.1"/>
    <property type="molecule type" value="Genomic_DNA"/>
</dbReference>
<dbReference type="InterPro" id="IPR004416">
    <property type="entry name" value="MnmG"/>
</dbReference>
<evidence type="ECO:0000313" key="14">
    <source>
        <dbReference type="EMBL" id="MVB10883.1"/>
    </source>
</evidence>
<comment type="subcellular location">
    <subcellularLocation>
        <location evidence="12">Cytoplasm</location>
    </subcellularLocation>
</comment>
<comment type="caution">
    <text evidence="12">Lacks conserved residue(s) required for the propagation of feature annotation.</text>
</comment>
<evidence type="ECO:0000256" key="3">
    <source>
        <dbReference type="ARBA" id="ARBA00007653"/>
    </source>
</evidence>
<feature type="binding site" evidence="12">
    <location>
        <begin position="273"/>
        <end position="287"/>
    </location>
    <ligand>
        <name>NAD(+)</name>
        <dbReference type="ChEBI" id="CHEBI:57540"/>
    </ligand>
</feature>
<dbReference type="GO" id="GO:0002098">
    <property type="term" value="P:tRNA wobble uridine modification"/>
    <property type="evidence" value="ECO:0007669"/>
    <property type="project" value="InterPro"/>
</dbReference>
<evidence type="ECO:0000256" key="4">
    <source>
        <dbReference type="ARBA" id="ARBA00020461"/>
    </source>
</evidence>
<dbReference type="PROSITE" id="PS01280">
    <property type="entry name" value="GIDA_1"/>
    <property type="match status" value="1"/>
</dbReference>
<keyword evidence="9 12" id="KW-0520">NAD</keyword>
<dbReference type="GO" id="GO:0050660">
    <property type="term" value="F:flavin adenine dinucleotide binding"/>
    <property type="evidence" value="ECO:0007669"/>
    <property type="project" value="UniProtKB-UniRule"/>
</dbReference>
<evidence type="ECO:0000259" key="13">
    <source>
        <dbReference type="SMART" id="SM01228"/>
    </source>
</evidence>
<dbReference type="Gene3D" id="1.10.150.570">
    <property type="entry name" value="GidA associated domain, C-terminal subdomain"/>
    <property type="match status" value="1"/>
</dbReference>
<feature type="binding site" evidence="12">
    <location>
        <begin position="14"/>
        <end position="19"/>
    </location>
    <ligand>
        <name>FAD</name>
        <dbReference type="ChEBI" id="CHEBI:57692"/>
    </ligand>
</feature>
<dbReference type="AlphaFoldDB" id="A0A6N8HZZ1"/>
<dbReference type="Proteomes" id="UP000469440">
    <property type="component" value="Unassembled WGS sequence"/>
</dbReference>
<sequence>MTYDAGTYDVAVIGAGHAGIEAGLASARLGCSTLVFTINLDAVGNCPCNPSIGGTAKGHLVREIDALGGEMGRTTDECFLQSRMLNRGKGPAVHSLRAQIDRREYSAVMKHKLELQPNLFLKQAEVTALSRKDDGVWLVETRMGAVYTVKAVVVATGTYLTGKIYIGEQSWDGGPDGMFPAAFLGASLQKLGVRLRRFKTGTPARVLKSSIDYTNLEVQEGDEPVVPFSYDTEKPGKNRAVCYISWTNEKTKRIILNNLDRSPLFSGKIEGVGPRYCPSIESKIVRFADHERHQLFIEPCGLDTEEMYLQGMSSSLPEEVQIAFYKTIPGLEHVQIMRTAYAIEYDCADPLQMGATLEFRDFPGLYGAGQFNGSSGYEEAAAQGLVAGINAALKIQGRKPMLLDRAGSYIGTLIDDLITKGTSEPYRMMTSRSEYRLVLRQDNADARLTPLGREIGLIGDERWARFQTKQKQIETELERVKNTILAPSEALNDLLVSHETSPVATGVRLSDLIRRPQLNYQALLQVDPNRPDLPAAVFENVEIELKYEGYIRRQKSQIHEMRRLEGRVLPDGTDYGKITGLRAEAQEKLQAVQPGSVGQASRISGVSPADISVLMIWLARHGEGTP</sequence>
<dbReference type="GO" id="GO:0005829">
    <property type="term" value="C:cytosol"/>
    <property type="evidence" value="ECO:0007669"/>
    <property type="project" value="TreeGrafter"/>
</dbReference>
<proteinExistence type="inferred from homology"/>
<keyword evidence="7 12" id="KW-0819">tRNA processing</keyword>
<dbReference type="Gene3D" id="1.10.10.1800">
    <property type="entry name" value="tRNA uridine 5-carboxymethylaminomethyl modification enzyme MnmG/GidA"/>
    <property type="match status" value="1"/>
</dbReference>
<reference evidence="14 15" key="1">
    <citation type="submission" date="2019-09" db="EMBL/GenBank/DDBJ databases">
        <title>Genome sequence of Clostridium sp. EA1.</title>
        <authorList>
            <person name="Poehlein A."/>
            <person name="Bengelsdorf F.R."/>
            <person name="Daniel R."/>
        </authorList>
    </citation>
    <scope>NUCLEOTIDE SEQUENCE [LARGE SCALE GENOMIC DNA]</scope>
    <source>
        <strain evidence="14 15">EA1</strain>
    </source>
</reference>
<name>A0A6N8HZZ1_9FIRM</name>
<comment type="caution">
    <text evidence="14">The sequence shown here is derived from an EMBL/GenBank/DDBJ whole genome shotgun (WGS) entry which is preliminary data.</text>
</comment>
<dbReference type="InterPro" id="IPR044920">
    <property type="entry name" value="MnmG_C_subdom_sf"/>
</dbReference>
<dbReference type="FunFam" id="3.50.50.60:FF:000002">
    <property type="entry name" value="tRNA uridine 5-carboxymethylaminomethyl modification enzyme MnmG"/>
    <property type="match status" value="1"/>
</dbReference>
<dbReference type="PRINTS" id="PR00411">
    <property type="entry name" value="PNDRDTASEI"/>
</dbReference>
<dbReference type="InterPro" id="IPR049312">
    <property type="entry name" value="GIDA_C_N"/>
</dbReference>
<organism evidence="14 15">
    <name type="scientific">Caproicibacter fermentans</name>
    <dbReference type="NCBI Taxonomy" id="2576756"/>
    <lineage>
        <taxon>Bacteria</taxon>
        <taxon>Bacillati</taxon>
        <taxon>Bacillota</taxon>
        <taxon>Clostridia</taxon>
        <taxon>Eubacteriales</taxon>
        <taxon>Acutalibacteraceae</taxon>
        <taxon>Caproicibacter</taxon>
    </lineage>
</organism>
<dbReference type="InterPro" id="IPR026904">
    <property type="entry name" value="MnmG_C"/>
</dbReference>
<keyword evidence="8 12" id="KW-0274">FAD</keyword>